<reference evidence="1" key="1">
    <citation type="submission" date="2021-06" db="EMBL/GenBank/DDBJ databases">
        <authorList>
            <person name="Kallberg Y."/>
            <person name="Tangrot J."/>
            <person name="Rosling A."/>
        </authorList>
    </citation>
    <scope>NUCLEOTIDE SEQUENCE</scope>
    <source>
        <strain evidence="1">MA461A</strain>
    </source>
</reference>
<proteinExistence type="predicted"/>
<feature type="non-terminal residue" evidence="1">
    <location>
        <position position="222"/>
    </location>
</feature>
<evidence type="ECO:0000313" key="1">
    <source>
        <dbReference type="EMBL" id="CAG8827891.1"/>
    </source>
</evidence>
<name>A0ACA9S7G0_9GLOM</name>
<protein>
    <submittedName>
        <fullName evidence="1">13596_t:CDS:1</fullName>
    </submittedName>
</protein>
<comment type="caution">
    <text evidence="1">The sequence shown here is derived from an EMBL/GenBank/DDBJ whole genome shotgun (WGS) entry which is preliminary data.</text>
</comment>
<evidence type="ECO:0000313" key="2">
    <source>
        <dbReference type="Proteomes" id="UP000789920"/>
    </source>
</evidence>
<gene>
    <name evidence="1" type="ORF">RPERSI_LOCUS27091</name>
</gene>
<sequence>MAMIDFILKNPNNSKTSDFIAYYNSTEESNANPLGNINFHYPNYIFCNLLMINGVNIDQDICFEEIVYSAFPCKRNIWERRNKRHFPIIKYKFNLSLSRIRKLGLEIESTKHFNQHLTLKGQTVKILSYDLPTEQFILVYQYNRLARLYGIQTVGLEIMKSYLFLLNDSESRDIIVNRDIWMPNDAMKTRTVFIKNWTKGVSYSILYGKFLDLEKRLNSFWF</sequence>
<accession>A0ACA9S7G0</accession>
<keyword evidence="2" id="KW-1185">Reference proteome</keyword>
<dbReference type="Proteomes" id="UP000789920">
    <property type="component" value="Unassembled WGS sequence"/>
</dbReference>
<organism evidence="1 2">
    <name type="scientific">Racocetra persica</name>
    <dbReference type="NCBI Taxonomy" id="160502"/>
    <lineage>
        <taxon>Eukaryota</taxon>
        <taxon>Fungi</taxon>
        <taxon>Fungi incertae sedis</taxon>
        <taxon>Mucoromycota</taxon>
        <taxon>Glomeromycotina</taxon>
        <taxon>Glomeromycetes</taxon>
        <taxon>Diversisporales</taxon>
        <taxon>Gigasporaceae</taxon>
        <taxon>Racocetra</taxon>
    </lineage>
</organism>
<dbReference type="EMBL" id="CAJVQC010094573">
    <property type="protein sequence ID" value="CAG8827891.1"/>
    <property type="molecule type" value="Genomic_DNA"/>
</dbReference>